<comment type="caution">
    <text evidence="15">The sequence shown here is derived from an EMBL/GenBank/DDBJ whole genome shotgun (WGS) entry which is preliminary data.</text>
</comment>
<sequence>MKKRSIVLKLFLLTTGLFTITFLLFFVGQSLFLEKFYIKKKTHSVQQAFETFVEEYSKSDQSFDVVKRLKQRFYDQTNAQLILLDRNGVIKDENYYYMEIQGTNEKRLSYIPLNNILSGEEYSSFMKLGLQDNEQIYVKGIRKKDLVIPISISSSHGIWTNDNIVDDLKTYGIRWEDVQKNSSNRSLITLLEGTVTKQHLPSKADLQIVNNIDVIIQGVQRWELSVLLGETNPSVLTSYTFGDEKKGLNQMFVKPVLQKGEVVEFAFAMTSLQPVNEAMLVLKDYYVYAFIIVFIVIILLSFYYSKMIAKPLIKMNQVTKRLANFDFSEKLPYSSEDEIGSLSASINTLSVNLKDRIEQLHVANTKLQEDVERERRLERTRKEFISGVSHELKTPLSVIRSFAEGIKDGVSKNNDYYTDVILEETDKMNTLIVEMLELAKLESGTYKLQMEAFSIDSLLQQVCTKMAFGIEKKHLHVQILTEPNILVLANRNRIEQVIVNLLNNAIQYTPAGEKITVSVLVQESTVQVSIKNTGEPIPEESLDKIWDRFYRLDASRSRHTGGSGLGLSIVKNILELHGALYGVRNEEDGVVFYFTLSKFEKDSV</sequence>
<dbReference type="SUPFAM" id="SSF55874">
    <property type="entry name" value="ATPase domain of HSP90 chaperone/DNA topoisomerase II/histidine kinase"/>
    <property type="match status" value="1"/>
</dbReference>
<keyword evidence="11 12" id="KW-0472">Membrane</keyword>
<dbReference type="InterPro" id="IPR036890">
    <property type="entry name" value="HATPase_C_sf"/>
</dbReference>
<dbReference type="InterPro" id="IPR050351">
    <property type="entry name" value="BphY/WalK/GraS-like"/>
</dbReference>
<proteinExistence type="predicted"/>
<keyword evidence="16" id="KW-1185">Reference proteome</keyword>
<dbReference type="EC" id="2.7.13.3" evidence="3"/>
<dbReference type="Proteomes" id="UP001218246">
    <property type="component" value="Unassembled WGS sequence"/>
</dbReference>
<evidence type="ECO:0000259" key="14">
    <source>
        <dbReference type="PROSITE" id="PS50885"/>
    </source>
</evidence>
<keyword evidence="10" id="KW-0902">Two-component regulatory system</keyword>
<dbReference type="PANTHER" id="PTHR42878:SF3">
    <property type="entry name" value="HISTIDINE PROTEIN KINASE SAES"/>
    <property type="match status" value="1"/>
</dbReference>
<dbReference type="PROSITE" id="PS50885">
    <property type="entry name" value="HAMP"/>
    <property type="match status" value="1"/>
</dbReference>
<evidence type="ECO:0000256" key="1">
    <source>
        <dbReference type="ARBA" id="ARBA00000085"/>
    </source>
</evidence>
<keyword evidence="7" id="KW-0547">Nucleotide-binding</keyword>
<dbReference type="PROSITE" id="PS50109">
    <property type="entry name" value="HIS_KIN"/>
    <property type="match status" value="1"/>
</dbReference>
<evidence type="ECO:0000256" key="7">
    <source>
        <dbReference type="ARBA" id="ARBA00022741"/>
    </source>
</evidence>
<gene>
    <name evidence="15" type="ORF">P6P90_01730</name>
</gene>
<dbReference type="SMART" id="SM00387">
    <property type="entry name" value="HATPase_c"/>
    <property type="match status" value="1"/>
</dbReference>
<dbReference type="Pfam" id="PF00512">
    <property type="entry name" value="HisKA"/>
    <property type="match status" value="1"/>
</dbReference>
<dbReference type="RefSeq" id="WP_124563833.1">
    <property type="nucleotide sequence ID" value="NZ_JARRRY010000001.1"/>
</dbReference>
<dbReference type="Pfam" id="PF02518">
    <property type="entry name" value="HATPase_c"/>
    <property type="match status" value="1"/>
</dbReference>
<dbReference type="Gene3D" id="1.10.287.130">
    <property type="match status" value="1"/>
</dbReference>
<dbReference type="CDD" id="cd00082">
    <property type="entry name" value="HisKA"/>
    <property type="match status" value="1"/>
</dbReference>
<evidence type="ECO:0000256" key="11">
    <source>
        <dbReference type="ARBA" id="ARBA00023136"/>
    </source>
</evidence>
<evidence type="ECO:0000256" key="8">
    <source>
        <dbReference type="ARBA" id="ARBA00022777"/>
    </source>
</evidence>
<evidence type="ECO:0000256" key="12">
    <source>
        <dbReference type="SAM" id="Phobius"/>
    </source>
</evidence>
<evidence type="ECO:0000256" key="3">
    <source>
        <dbReference type="ARBA" id="ARBA00012438"/>
    </source>
</evidence>
<comment type="subcellular location">
    <subcellularLocation>
        <location evidence="2">Cell membrane</location>
        <topology evidence="2">Multi-pass membrane protein</topology>
    </subcellularLocation>
</comment>
<comment type="catalytic activity">
    <reaction evidence="1">
        <text>ATP + protein L-histidine = ADP + protein N-phospho-L-histidine.</text>
        <dbReference type="EC" id="2.7.13.3"/>
    </reaction>
</comment>
<evidence type="ECO:0000313" key="16">
    <source>
        <dbReference type="Proteomes" id="UP001218246"/>
    </source>
</evidence>
<dbReference type="InterPro" id="IPR003660">
    <property type="entry name" value="HAMP_dom"/>
</dbReference>
<dbReference type="EMBL" id="JARULN010000001">
    <property type="protein sequence ID" value="MDG5752720.1"/>
    <property type="molecule type" value="Genomic_DNA"/>
</dbReference>
<dbReference type="SUPFAM" id="SSF47384">
    <property type="entry name" value="Homodimeric domain of signal transducing histidine kinase"/>
    <property type="match status" value="1"/>
</dbReference>
<feature type="domain" description="Histidine kinase" evidence="13">
    <location>
        <begin position="387"/>
        <end position="600"/>
    </location>
</feature>
<dbReference type="Pfam" id="PF00672">
    <property type="entry name" value="HAMP"/>
    <property type="match status" value="1"/>
</dbReference>
<keyword evidence="4" id="KW-1003">Cell membrane</keyword>
<feature type="transmembrane region" description="Helical" evidence="12">
    <location>
        <begin position="285"/>
        <end position="305"/>
    </location>
</feature>
<reference evidence="15 16" key="1">
    <citation type="submission" date="2023-04" db="EMBL/GenBank/DDBJ databases">
        <title>Ectobacillus antri isolated from activated sludge.</title>
        <authorList>
            <person name="Yan P."/>
            <person name="Liu X."/>
        </authorList>
    </citation>
    <scope>NUCLEOTIDE SEQUENCE [LARGE SCALE GENOMIC DNA]</scope>
    <source>
        <strain evidence="15 16">C18H</strain>
    </source>
</reference>
<evidence type="ECO:0000259" key="13">
    <source>
        <dbReference type="PROSITE" id="PS50109"/>
    </source>
</evidence>
<dbReference type="PANTHER" id="PTHR42878">
    <property type="entry name" value="TWO-COMPONENT HISTIDINE KINASE"/>
    <property type="match status" value="1"/>
</dbReference>
<name>A0ABT6H257_9BACI</name>
<evidence type="ECO:0000256" key="2">
    <source>
        <dbReference type="ARBA" id="ARBA00004651"/>
    </source>
</evidence>
<dbReference type="SMART" id="SM00388">
    <property type="entry name" value="HisKA"/>
    <property type="match status" value="1"/>
</dbReference>
<dbReference type="CDD" id="cd06225">
    <property type="entry name" value="HAMP"/>
    <property type="match status" value="1"/>
</dbReference>
<organism evidence="15 16">
    <name type="scientific">Ectobacillus antri</name>
    <dbReference type="NCBI Taxonomy" id="2486280"/>
    <lineage>
        <taxon>Bacteria</taxon>
        <taxon>Bacillati</taxon>
        <taxon>Bacillota</taxon>
        <taxon>Bacilli</taxon>
        <taxon>Bacillales</taxon>
        <taxon>Bacillaceae</taxon>
        <taxon>Ectobacillus</taxon>
    </lineage>
</organism>
<protein>
    <recommendedName>
        <fullName evidence="3">histidine kinase</fullName>
        <ecNumber evidence="3">2.7.13.3</ecNumber>
    </recommendedName>
</protein>
<dbReference type="InterPro" id="IPR036097">
    <property type="entry name" value="HisK_dim/P_sf"/>
</dbReference>
<dbReference type="Gene3D" id="3.30.565.10">
    <property type="entry name" value="Histidine kinase-like ATPase, C-terminal domain"/>
    <property type="match status" value="1"/>
</dbReference>
<keyword evidence="9" id="KW-0067">ATP-binding</keyword>
<keyword evidence="12" id="KW-0812">Transmembrane</keyword>
<evidence type="ECO:0000256" key="5">
    <source>
        <dbReference type="ARBA" id="ARBA00022553"/>
    </source>
</evidence>
<dbReference type="InterPro" id="IPR005467">
    <property type="entry name" value="His_kinase_dom"/>
</dbReference>
<accession>A0ABT6H257</accession>
<keyword evidence="12" id="KW-1133">Transmembrane helix</keyword>
<evidence type="ECO:0000313" key="15">
    <source>
        <dbReference type="EMBL" id="MDG5752720.1"/>
    </source>
</evidence>
<dbReference type="SMART" id="SM00304">
    <property type="entry name" value="HAMP"/>
    <property type="match status" value="1"/>
</dbReference>
<dbReference type="GO" id="GO:0016301">
    <property type="term" value="F:kinase activity"/>
    <property type="evidence" value="ECO:0007669"/>
    <property type="project" value="UniProtKB-KW"/>
</dbReference>
<evidence type="ECO:0000256" key="6">
    <source>
        <dbReference type="ARBA" id="ARBA00022679"/>
    </source>
</evidence>
<feature type="domain" description="HAMP" evidence="14">
    <location>
        <begin position="306"/>
        <end position="358"/>
    </location>
</feature>
<evidence type="ECO:0000256" key="4">
    <source>
        <dbReference type="ARBA" id="ARBA00022475"/>
    </source>
</evidence>
<evidence type="ECO:0000256" key="9">
    <source>
        <dbReference type="ARBA" id="ARBA00022840"/>
    </source>
</evidence>
<keyword evidence="6" id="KW-0808">Transferase</keyword>
<keyword evidence="5" id="KW-0597">Phosphoprotein</keyword>
<keyword evidence="8 15" id="KW-0418">Kinase</keyword>
<dbReference type="Gene3D" id="6.10.340.10">
    <property type="match status" value="1"/>
</dbReference>
<dbReference type="SUPFAM" id="SSF158472">
    <property type="entry name" value="HAMP domain-like"/>
    <property type="match status" value="1"/>
</dbReference>
<dbReference type="InterPro" id="IPR003594">
    <property type="entry name" value="HATPase_dom"/>
</dbReference>
<evidence type="ECO:0000256" key="10">
    <source>
        <dbReference type="ARBA" id="ARBA00023012"/>
    </source>
</evidence>
<dbReference type="InterPro" id="IPR003661">
    <property type="entry name" value="HisK_dim/P_dom"/>
</dbReference>
<dbReference type="PRINTS" id="PR00344">
    <property type="entry name" value="BCTRLSENSOR"/>
</dbReference>
<dbReference type="InterPro" id="IPR004358">
    <property type="entry name" value="Sig_transdc_His_kin-like_C"/>
</dbReference>